<feature type="compositionally biased region" description="Polar residues" evidence="1">
    <location>
        <begin position="837"/>
        <end position="863"/>
    </location>
</feature>
<dbReference type="AlphaFoldDB" id="A0A1Q9DM96"/>
<feature type="compositionally biased region" description="Low complexity" evidence="1">
    <location>
        <begin position="819"/>
        <end position="836"/>
    </location>
</feature>
<feature type="compositionally biased region" description="Basic and acidic residues" evidence="1">
    <location>
        <begin position="534"/>
        <end position="561"/>
    </location>
</feature>
<dbReference type="EMBL" id="LSRX01000472">
    <property type="protein sequence ID" value="OLP96301.1"/>
    <property type="molecule type" value="Genomic_DNA"/>
</dbReference>
<feature type="region of interest" description="Disordered" evidence="1">
    <location>
        <begin position="466"/>
        <end position="561"/>
    </location>
</feature>
<feature type="compositionally biased region" description="Polar residues" evidence="1">
    <location>
        <begin position="931"/>
        <end position="941"/>
    </location>
</feature>
<proteinExistence type="predicted"/>
<evidence type="ECO:0000313" key="2">
    <source>
        <dbReference type="EMBL" id="OLP96301.1"/>
    </source>
</evidence>
<feature type="compositionally biased region" description="Basic residues" evidence="1">
    <location>
        <begin position="510"/>
        <end position="520"/>
    </location>
</feature>
<feature type="compositionally biased region" description="Basic residues" evidence="1">
    <location>
        <begin position="390"/>
        <end position="399"/>
    </location>
</feature>
<accession>A0A1Q9DM96</accession>
<evidence type="ECO:0000256" key="1">
    <source>
        <dbReference type="SAM" id="MobiDB-lite"/>
    </source>
</evidence>
<keyword evidence="3" id="KW-1185">Reference proteome</keyword>
<evidence type="ECO:0000313" key="3">
    <source>
        <dbReference type="Proteomes" id="UP000186817"/>
    </source>
</evidence>
<feature type="region of interest" description="Disordered" evidence="1">
    <location>
        <begin position="390"/>
        <end position="415"/>
    </location>
</feature>
<feature type="compositionally biased region" description="Basic and acidic residues" evidence="1">
    <location>
        <begin position="466"/>
        <end position="482"/>
    </location>
</feature>
<feature type="compositionally biased region" description="Polar residues" evidence="1">
    <location>
        <begin position="806"/>
        <end position="818"/>
    </location>
</feature>
<comment type="caution">
    <text evidence="2">The sequence shown here is derived from an EMBL/GenBank/DDBJ whole genome shotgun (WGS) entry which is preliminary data.</text>
</comment>
<protein>
    <submittedName>
        <fullName evidence="2">Uncharacterized protein</fullName>
    </submittedName>
</protein>
<feature type="region of interest" description="Disordered" evidence="1">
    <location>
        <begin position="881"/>
        <end position="957"/>
    </location>
</feature>
<reference evidence="2 3" key="1">
    <citation type="submission" date="2016-02" db="EMBL/GenBank/DDBJ databases">
        <title>Genome analysis of coral dinoflagellate symbionts highlights evolutionary adaptations to a symbiotic lifestyle.</title>
        <authorList>
            <person name="Aranda M."/>
            <person name="Li Y."/>
            <person name="Liew Y.J."/>
            <person name="Baumgarten S."/>
            <person name="Simakov O."/>
            <person name="Wilson M."/>
            <person name="Piel J."/>
            <person name="Ashoor H."/>
            <person name="Bougouffa S."/>
            <person name="Bajic V.B."/>
            <person name="Ryu T."/>
            <person name="Ravasi T."/>
            <person name="Bayer T."/>
            <person name="Micklem G."/>
            <person name="Kim H."/>
            <person name="Bhak J."/>
            <person name="Lajeunesse T.C."/>
            <person name="Voolstra C.R."/>
        </authorList>
    </citation>
    <scope>NUCLEOTIDE SEQUENCE [LARGE SCALE GENOMIC DNA]</scope>
    <source>
        <strain evidence="2 3">CCMP2467</strain>
    </source>
</reference>
<dbReference type="Proteomes" id="UP000186817">
    <property type="component" value="Unassembled WGS sequence"/>
</dbReference>
<gene>
    <name evidence="2" type="ORF">AK812_SmicGene21459</name>
</gene>
<dbReference type="OrthoDB" id="423610at2759"/>
<organism evidence="2 3">
    <name type="scientific">Symbiodinium microadriaticum</name>
    <name type="common">Dinoflagellate</name>
    <name type="synonym">Zooxanthella microadriatica</name>
    <dbReference type="NCBI Taxonomy" id="2951"/>
    <lineage>
        <taxon>Eukaryota</taxon>
        <taxon>Sar</taxon>
        <taxon>Alveolata</taxon>
        <taxon>Dinophyceae</taxon>
        <taxon>Suessiales</taxon>
        <taxon>Symbiodiniaceae</taxon>
        <taxon>Symbiodinium</taxon>
    </lineage>
</organism>
<name>A0A1Q9DM96_SYMMI</name>
<feature type="region of interest" description="Disordered" evidence="1">
    <location>
        <begin position="786"/>
        <end position="869"/>
    </location>
</feature>
<feature type="compositionally biased region" description="Acidic residues" evidence="1">
    <location>
        <begin position="913"/>
        <end position="930"/>
    </location>
</feature>
<sequence length="957" mass="105616">MHTLDMQLGNGSASETLLAYVKVNMTALQGNLRIEQIRSAPWKQRDLIRARAQNDMLLAVGEGLAQAQTFLDGLEDSVNAAWQECMYRSYHEELAVNNLTKLFAGSGKDGPSKLYLHSNDTEIILHKASMHIDVPSQTLNDEDRQAGMSDSSDKVGSLVSERGMEMLESAGTFKSSAHYGYGPRLAAPVARLGKGTGATKGTQPKVGWLLLKVALVRHRREMVEDGRAEIVKPESLVQAAAAAGGMPRAEALATAVPRGGRPWKLELGVRAPMWRLEAANPVAAAESGGSLPCTVQFVILSITSLGRRNQLEQHENQERGRRTDHAGLPFLLLALATEERAMPAMQSKAGGGKPQRTIKDKEVNPNHNKIFLKKLMAMTTRKYLNKFKNWKKPASRKGGKTSSKANAKGERAREITTKAKAISAEEIRQRKVKLEKSSANGAYTNPIATLGIKWPIGWIWCHSMPRGKETHNPLRNNKEGSRRGTKKQPVTASDMKPEKEETYVMNNPKGHGRRQHRGRTRGLQGTKPQQNIENDMKPDKEETIPGRPQRDPRRRGEDLQKLHDRDGVFNHFTYSWGGYSPPLTWPPELPLSGTTHMHLRYLAHGMWVGEVVARGSELTPPYGRVPDRGFARVRQTSRRGEREGFIPQGTAFELIPVGLVHRNLEPEQWVLRIRNLPPAESRDPAGAPLKARKYLLTWRPKTTSWVLGDLTEEEGDAYRASAMIRGPPVPDMSALAQDHELDCLSVSPERYMDVRIARAKTQFPQEDPYQPRGGRREELRMIAEGHLPAMPPPPDRIYYAPPASQVPASSHVPTVLQDNQGTQQGNTGTTGAAQQTSMPSTETQPQRAQGAGNTTQQSQSNPSAAAKQGVSFYSREARTAFGVDWRGETPKDTPPNTGGQAPKAPPPKPPSSSEDEWPSEGEAPPEEDDTTMVQLGLSTCGGTFDSYLHQLDNDTKN</sequence>